<evidence type="ECO:0000256" key="4">
    <source>
        <dbReference type="ARBA" id="ARBA00022927"/>
    </source>
</evidence>
<reference evidence="9" key="1">
    <citation type="journal article" date="2014" name="Proc. Natl. Acad. Sci. U.S.A.">
        <title>Extensive sampling of basidiomycete genomes demonstrates inadequacy of the white-rot/brown-rot paradigm for wood decay fungi.</title>
        <authorList>
            <person name="Riley R."/>
            <person name="Salamov A.A."/>
            <person name="Brown D.W."/>
            <person name="Nagy L.G."/>
            <person name="Floudas D."/>
            <person name="Held B.W."/>
            <person name="Levasseur A."/>
            <person name="Lombard V."/>
            <person name="Morin E."/>
            <person name="Otillar R."/>
            <person name="Lindquist E.A."/>
            <person name="Sun H."/>
            <person name="LaButti K.M."/>
            <person name="Schmutz J."/>
            <person name="Jabbour D."/>
            <person name="Luo H."/>
            <person name="Baker S.E."/>
            <person name="Pisabarro A.G."/>
            <person name="Walton J.D."/>
            <person name="Blanchette R.A."/>
            <person name="Henrissat B."/>
            <person name="Martin F."/>
            <person name="Cullen D."/>
            <person name="Hibbett D.S."/>
            <person name="Grigoriev I.V."/>
        </authorList>
    </citation>
    <scope>NUCLEOTIDE SEQUENCE [LARGE SCALE GENOMIC DNA]</scope>
    <source>
        <strain evidence="9">CBS 339.88</strain>
    </source>
</reference>
<dbReference type="HOGENOM" id="CLU_032751_2_0_1"/>
<dbReference type="AlphaFoldDB" id="A0A067T3C7"/>
<sequence>MEPLPSSGIVLHIWPGQWGLPSFDPLCLAAVLYLQLAIPGKFSVKQCSIPDSSPTGQLPFLVHEQHVAGSFVSIVKYVSGLRSADYAAYGDANLDFHFVASEKSQKSAWYAHIESHLGDLVYHNLYSNHENWVKMTSPALASFLPVPQKYYVPRRIQDLYVPRLKAAGLWKVHVEEKPAETPFPRDVKPLEKEKLAKNATLSRAFDRERVLERAQADLDIYKDLLDSRLFVFQNQVSSLDILLAAHVLLLLEPPFPDTLLKDLITTSYPSLESHARRIYSAAFEGGGPNLATSPSSFSFWSLYPSWPKRHPAKKPATKEDIHYTQMRWGFVGLALGSIAAYLAVVGSRYQIVWHVGEGSKEADDGEEDIEFSN</sequence>
<dbReference type="STRING" id="685588.A0A067T3C7"/>
<proteinExistence type="predicted"/>
<evidence type="ECO:0000256" key="5">
    <source>
        <dbReference type="ARBA" id="ARBA00023128"/>
    </source>
</evidence>
<keyword evidence="4" id="KW-0653">Protein transport</keyword>
<evidence type="ECO:0000313" key="8">
    <source>
        <dbReference type="EMBL" id="KDR73498.1"/>
    </source>
</evidence>
<evidence type="ECO:0000256" key="2">
    <source>
        <dbReference type="ARBA" id="ARBA00022448"/>
    </source>
</evidence>
<protein>
    <recommendedName>
        <fullName evidence="7">Mitochondrial outer membrane transport complex Sam37/metaxin N-terminal domain-containing protein</fullName>
    </recommendedName>
</protein>
<evidence type="ECO:0000256" key="6">
    <source>
        <dbReference type="ARBA" id="ARBA00023136"/>
    </source>
</evidence>
<dbReference type="PANTHER" id="PTHR12289">
    <property type="entry name" value="METAXIN RELATED"/>
    <property type="match status" value="1"/>
</dbReference>
<keyword evidence="9" id="KW-1185">Reference proteome</keyword>
<dbReference type="GO" id="GO:0007005">
    <property type="term" value="P:mitochondrion organization"/>
    <property type="evidence" value="ECO:0007669"/>
    <property type="project" value="TreeGrafter"/>
</dbReference>
<dbReference type="InterPro" id="IPR050931">
    <property type="entry name" value="Mito_Protein_Transport_Metaxin"/>
</dbReference>
<keyword evidence="6" id="KW-0472">Membrane</keyword>
<comment type="subcellular location">
    <subcellularLocation>
        <location evidence="1">Mitochondrion outer membrane</location>
    </subcellularLocation>
</comment>
<evidence type="ECO:0000259" key="7">
    <source>
        <dbReference type="Pfam" id="PF10568"/>
    </source>
</evidence>
<dbReference type="Proteomes" id="UP000027222">
    <property type="component" value="Unassembled WGS sequence"/>
</dbReference>
<dbReference type="EMBL" id="KL142385">
    <property type="protein sequence ID" value="KDR73498.1"/>
    <property type="molecule type" value="Genomic_DNA"/>
</dbReference>
<evidence type="ECO:0000313" key="9">
    <source>
        <dbReference type="Proteomes" id="UP000027222"/>
    </source>
</evidence>
<keyword evidence="2" id="KW-0813">Transport</keyword>
<dbReference type="PANTHER" id="PTHR12289:SF41">
    <property type="entry name" value="FAILED AXON CONNECTIONS-RELATED"/>
    <property type="match status" value="1"/>
</dbReference>
<gene>
    <name evidence="8" type="ORF">GALMADRAFT_251207</name>
</gene>
<dbReference type="OrthoDB" id="5835136at2759"/>
<evidence type="ECO:0000256" key="1">
    <source>
        <dbReference type="ARBA" id="ARBA00004294"/>
    </source>
</evidence>
<dbReference type="CDD" id="cd03054">
    <property type="entry name" value="GST_N_Metaxin"/>
    <property type="match status" value="1"/>
</dbReference>
<accession>A0A067T3C7</accession>
<evidence type="ECO:0000256" key="3">
    <source>
        <dbReference type="ARBA" id="ARBA00022787"/>
    </source>
</evidence>
<organism evidence="8 9">
    <name type="scientific">Galerina marginata (strain CBS 339.88)</name>
    <dbReference type="NCBI Taxonomy" id="685588"/>
    <lineage>
        <taxon>Eukaryota</taxon>
        <taxon>Fungi</taxon>
        <taxon>Dikarya</taxon>
        <taxon>Basidiomycota</taxon>
        <taxon>Agaricomycotina</taxon>
        <taxon>Agaricomycetes</taxon>
        <taxon>Agaricomycetidae</taxon>
        <taxon>Agaricales</taxon>
        <taxon>Agaricineae</taxon>
        <taxon>Strophariaceae</taxon>
        <taxon>Galerina</taxon>
    </lineage>
</organism>
<dbReference type="Pfam" id="PF10568">
    <property type="entry name" value="Tom37"/>
    <property type="match status" value="1"/>
</dbReference>
<dbReference type="InterPro" id="IPR019564">
    <property type="entry name" value="Sam37/metaxin_N"/>
</dbReference>
<dbReference type="GO" id="GO:0001401">
    <property type="term" value="C:SAM complex"/>
    <property type="evidence" value="ECO:0007669"/>
    <property type="project" value="InterPro"/>
</dbReference>
<dbReference type="GO" id="GO:0015031">
    <property type="term" value="P:protein transport"/>
    <property type="evidence" value="ECO:0007669"/>
    <property type="project" value="UniProtKB-KW"/>
</dbReference>
<keyword evidence="5" id="KW-0496">Mitochondrion</keyword>
<name>A0A067T3C7_GALM3</name>
<keyword evidence="3" id="KW-1000">Mitochondrion outer membrane</keyword>
<feature type="domain" description="Mitochondrial outer membrane transport complex Sam37/metaxin N-terminal" evidence="7">
    <location>
        <begin position="27"/>
        <end position="157"/>
    </location>
</feature>